<feature type="transmembrane region" description="Helical" evidence="7">
    <location>
        <begin position="195"/>
        <end position="215"/>
    </location>
</feature>
<sequence length="245" mass="27307">MHEDNVISSNGGRKSLSRAMVLTMVFLLQSTAAVTENKPLPNGTILWKEFAPDRPYRTKDYKAMDGGLKPIYAFARSILSNSLPPSLPVHLAADIYTDANIQLMEFAKSYPGFATCLVMGIIIIVFFPVFGACYCWKRYRGEYGSHGRMAKGKRMIWSIIVFVFGEFILLLLRMTASGIICDLSVKLICLLPTPLIPLSFSYLASVGALIAFSASNQLRMNMNTMNETLTNAFEDVNTFIENEQT</sequence>
<dbReference type="EMBL" id="JACVVK020000309">
    <property type="protein sequence ID" value="KAK7479168.1"/>
    <property type="molecule type" value="Genomic_DNA"/>
</dbReference>
<comment type="subcellular location">
    <subcellularLocation>
        <location evidence="1">Membrane</location>
        <topology evidence="1">Multi-pass membrane protein</topology>
    </subcellularLocation>
</comment>
<keyword evidence="8" id="KW-0732">Signal</keyword>
<evidence type="ECO:0000256" key="3">
    <source>
        <dbReference type="ARBA" id="ARBA00022692"/>
    </source>
</evidence>
<name>A0ABD0JWD9_9CAEN</name>
<protein>
    <submittedName>
        <fullName evidence="9">Uncharacterized protein</fullName>
    </submittedName>
</protein>
<dbReference type="InterPro" id="IPR008795">
    <property type="entry name" value="Prominin"/>
</dbReference>
<feature type="non-terminal residue" evidence="9">
    <location>
        <position position="245"/>
    </location>
</feature>
<evidence type="ECO:0000313" key="10">
    <source>
        <dbReference type="Proteomes" id="UP001519460"/>
    </source>
</evidence>
<keyword evidence="5 7" id="KW-0472">Membrane</keyword>
<comment type="caution">
    <text evidence="9">The sequence shown here is derived from an EMBL/GenBank/DDBJ whole genome shotgun (WGS) entry which is preliminary data.</text>
</comment>
<keyword evidence="10" id="KW-1185">Reference proteome</keyword>
<dbReference type="GO" id="GO:0016020">
    <property type="term" value="C:membrane"/>
    <property type="evidence" value="ECO:0007669"/>
    <property type="project" value="UniProtKB-SubCell"/>
</dbReference>
<organism evidence="9 10">
    <name type="scientific">Batillaria attramentaria</name>
    <dbReference type="NCBI Taxonomy" id="370345"/>
    <lineage>
        <taxon>Eukaryota</taxon>
        <taxon>Metazoa</taxon>
        <taxon>Spiralia</taxon>
        <taxon>Lophotrochozoa</taxon>
        <taxon>Mollusca</taxon>
        <taxon>Gastropoda</taxon>
        <taxon>Caenogastropoda</taxon>
        <taxon>Sorbeoconcha</taxon>
        <taxon>Cerithioidea</taxon>
        <taxon>Batillariidae</taxon>
        <taxon>Batillaria</taxon>
    </lineage>
</organism>
<gene>
    <name evidence="9" type="ORF">BaRGS_00029609</name>
</gene>
<evidence type="ECO:0000313" key="9">
    <source>
        <dbReference type="EMBL" id="KAK7479168.1"/>
    </source>
</evidence>
<evidence type="ECO:0000256" key="8">
    <source>
        <dbReference type="SAM" id="SignalP"/>
    </source>
</evidence>
<evidence type="ECO:0000256" key="4">
    <source>
        <dbReference type="ARBA" id="ARBA00022989"/>
    </source>
</evidence>
<dbReference type="Proteomes" id="UP001519460">
    <property type="component" value="Unassembled WGS sequence"/>
</dbReference>
<keyword evidence="4 7" id="KW-1133">Transmembrane helix</keyword>
<feature type="transmembrane region" description="Helical" evidence="7">
    <location>
        <begin position="112"/>
        <end position="136"/>
    </location>
</feature>
<keyword evidence="6" id="KW-0325">Glycoprotein</keyword>
<feature type="signal peptide" evidence="8">
    <location>
        <begin position="1"/>
        <end position="32"/>
    </location>
</feature>
<evidence type="ECO:0000256" key="7">
    <source>
        <dbReference type="SAM" id="Phobius"/>
    </source>
</evidence>
<reference evidence="9 10" key="1">
    <citation type="journal article" date="2023" name="Sci. Data">
        <title>Genome assembly of the Korean intertidal mud-creeper Batillaria attramentaria.</title>
        <authorList>
            <person name="Patra A.K."/>
            <person name="Ho P.T."/>
            <person name="Jun S."/>
            <person name="Lee S.J."/>
            <person name="Kim Y."/>
            <person name="Won Y.J."/>
        </authorList>
    </citation>
    <scope>NUCLEOTIDE SEQUENCE [LARGE SCALE GENOMIC DNA]</scope>
    <source>
        <strain evidence="9">Wonlab-2016</strain>
    </source>
</reference>
<keyword evidence="3 7" id="KW-0812">Transmembrane</keyword>
<evidence type="ECO:0000256" key="2">
    <source>
        <dbReference type="ARBA" id="ARBA00006058"/>
    </source>
</evidence>
<evidence type="ECO:0000256" key="5">
    <source>
        <dbReference type="ARBA" id="ARBA00023136"/>
    </source>
</evidence>
<evidence type="ECO:0000256" key="6">
    <source>
        <dbReference type="ARBA" id="ARBA00023180"/>
    </source>
</evidence>
<dbReference type="AlphaFoldDB" id="A0ABD0JWD9"/>
<comment type="similarity">
    <text evidence="2">Belongs to the prominin family.</text>
</comment>
<evidence type="ECO:0000256" key="1">
    <source>
        <dbReference type="ARBA" id="ARBA00004141"/>
    </source>
</evidence>
<feature type="chain" id="PRO_5044821175" evidence="8">
    <location>
        <begin position="33"/>
        <end position="245"/>
    </location>
</feature>
<accession>A0ABD0JWD9</accession>
<dbReference type="PANTHER" id="PTHR22730:SF1">
    <property type="entry name" value="PROMININ-LIKE PROTEIN"/>
    <property type="match status" value="1"/>
</dbReference>
<proteinExistence type="inferred from homology"/>
<dbReference type="PANTHER" id="PTHR22730">
    <property type="entry name" value="PROMININ PROM PROTEIN"/>
    <property type="match status" value="1"/>
</dbReference>
<feature type="transmembrane region" description="Helical" evidence="7">
    <location>
        <begin position="156"/>
        <end position="175"/>
    </location>
</feature>